<dbReference type="PANTHER" id="PTHR42928">
    <property type="entry name" value="TRICARBOXYLATE-BINDING PROTEIN"/>
    <property type="match status" value="1"/>
</dbReference>
<dbReference type="CDD" id="cd07012">
    <property type="entry name" value="PBP2_Bug_TTT"/>
    <property type="match status" value="1"/>
</dbReference>
<dbReference type="SUPFAM" id="SSF53850">
    <property type="entry name" value="Periplasmic binding protein-like II"/>
    <property type="match status" value="1"/>
</dbReference>
<evidence type="ECO:0000313" key="2">
    <source>
        <dbReference type="EMBL" id="ETH32697.1"/>
    </source>
</evidence>
<protein>
    <submittedName>
        <fullName evidence="2">Tripartite tricarboxylate transporter family receptor</fullName>
    </submittedName>
</protein>
<comment type="caution">
    <text evidence="2">The sequence shown here is derived from an EMBL/GenBank/DDBJ whole genome shotgun (WGS) entry which is preliminary data.</text>
</comment>
<dbReference type="PANTHER" id="PTHR42928:SF5">
    <property type="entry name" value="BLR1237 PROTEIN"/>
    <property type="match status" value="1"/>
</dbReference>
<name>A0AAI9NGF0_BORPT</name>
<dbReference type="PIRSF" id="PIRSF017082">
    <property type="entry name" value="YflP"/>
    <property type="match status" value="1"/>
</dbReference>
<dbReference type="AlphaFoldDB" id="A0AAI9NGF0"/>
<proteinExistence type="inferred from homology"/>
<evidence type="ECO:0000256" key="1">
    <source>
        <dbReference type="ARBA" id="ARBA00006987"/>
    </source>
</evidence>
<comment type="similarity">
    <text evidence="1">Belongs to the UPF0065 (bug) family.</text>
</comment>
<evidence type="ECO:0000313" key="3">
    <source>
        <dbReference type="Proteomes" id="UP000018679"/>
    </source>
</evidence>
<dbReference type="InterPro" id="IPR042100">
    <property type="entry name" value="Bug_dom1"/>
</dbReference>
<dbReference type="EMBL" id="AXSB02000005">
    <property type="protein sequence ID" value="ETH32697.1"/>
    <property type="molecule type" value="Genomic_DNA"/>
</dbReference>
<dbReference type="Pfam" id="PF03401">
    <property type="entry name" value="TctC"/>
    <property type="match status" value="1"/>
</dbReference>
<gene>
    <name evidence="2" type="ORF">L566_1427</name>
</gene>
<keyword evidence="2" id="KW-0675">Receptor</keyword>
<dbReference type="Proteomes" id="UP000018679">
    <property type="component" value="Unassembled WGS sequence"/>
</dbReference>
<organism evidence="2 3">
    <name type="scientific">Bordetella pertussis CHLA-26</name>
    <dbReference type="NCBI Taxonomy" id="1331284"/>
    <lineage>
        <taxon>Bacteria</taxon>
        <taxon>Pseudomonadati</taxon>
        <taxon>Pseudomonadota</taxon>
        <taxon>Betaproteobacteria</taxon>
        <taxon>Burkholderiales</taxon>
        <taxon>Alcaligenaceae</taxon>
        <taxon>Bordetella</taxon>
    </lineage>
</organism>
<accession>A0AAI9NGF0</accession>
<dbReference type="Gene3D" id="3.40.190.150">
    <property type="entry name" value="Bordetella uptake gene, domain 1"/>
    <property type="match status" value="1"/>
</dbReference>
<sequence length="343" mass="36626">MLERDASSNTIKEISVKSKNRKLFLSGAIGLTALLSFGRSQAADDYPTKPIRIVVSYAPGGGTDVAARIFATQLSSRLGQSVIVENRPGATGRIGTTSVAQAAPDGYTLLFGTAAELTIASVTAKSLPYRPAEDFVPISLVGWLPNMLVASAKFPPNSVKELIAYAKARPGAVNYGSGGNYSQPHLIGLRFNIAAGIDTVHVPYKGSGPMITDLAENQIQYSFSSPQPMVDLIGAGKLKALAVLSDKRLDSMPDLPTMSESGLPGFVDSNWLALMAPRGTPPAVVEKLHRASVESLQAPALLESWKRLYIVPFGSSPQQLAQFIASETEKYRDLARKINLQPE</sequence>
<dbReference type="InterPro" id="IPR005064">
    <property type="entry name" value="BUG"/>
</dbReference>
<dbReference type="Gene3D" id="3.40.190.10">
    <property type="entry name" value="Periplasmic binding protein-like II"/>
    <property type="match status" value="1"/>
</dbReference>
<reference evidence="2 3" key="1">
    <citation type="journal article" date="2013" name="Genome Announc.">
        <title>Genome Sequences of 28 Bordetella pertussis U.S. Outbreak Strains Dating from 2010 to 2012.</title>
        <authorList>
            <person name="Harvill E.T."/>
            <person name="Goodfield L.L."/>
            <person name="Ivanov Y."/>
            <person name="Meyer J.A."/>
            <person name="Newth C."/>
            <person name="Cassiday P."/>
            <person name="Tondella M.L."/>
            <person name="Liao P."/>
            <person name="Zimmerman J."/>
            <person name="Meert K."/>
            <person name="Wessel D."/>
            <person name="Berger J."/>
            <person name="Dean J.M."/>
            <person name="Holubkov R."/>
            <person name="Burr J."/>
            <person name="Liu T."/>
            <person name="Brinkac L."/>
            <person name="Kim M."/>
            <person name="Losada L."/>
        </authorList>
    </citation>
    <scope>NUCLEOTIDE SEQUENCE [LARGE SCALE GENOMIC DNA]</scope>
    <source>
        <strain evidence="2 3">CHLA-26</strain>
    </source>
</reference>